<reference evidence="1" key="1">
    <citation type="submission" date="2021-03" db="EMBL/GenBank/DDBJ databases">
        <title>Sagittula salina sp. nov. strain M10.9X isolated from the marine waste.</title>
        <authorList>
            <person name="Satari L."/>
            <person name="Molina-Menor E."/>
            <person name="Vidal-Verdu A."/>
            <person name="Pascual J."/>
            <person name="Pereto J."/>
            <person name="Porcar M."/>
        </authorList>
    </citation>
    <scope>NUCLEOTIDE SEQUENCE</scope>
    <source>
        <strain evidence="1">M10.9X</strain>
    </source>
</reference>
<organism evidence="1 2">
    <name type="scientific">Sagittula salina</name>
    <dbReference type="NCBI Taxonomy" id="2820268"/>
    <lineage>
        <taxon>Bacteria</taxon>
        <taxon>Pseudomonadati</taxon>
        <taxon>Pseudomonadota</taxon>
        <taxon>Alphaproteobacteria</taxon>
        <taxon>Rhodobacterales</taxon>
        <taxon>Roseobacteraceae</taxon>
        <taxon>Sagittula</taxon>
    </lineage>
</organism>
<dbReference type="AlphaFoldDB" id="A0A940S2M6"/>
<dbReference type="Proteomes" id="UP000675940">
    <property type="component" value="Unassembled WGS sequence"/>
</dbReference>
<comment type="caution">
    <text evidence="1">The sequence shown here is derived from an EMBL/GenBank/DDBJ whole genome shotgun (WGS) entry which is preliminary data.</text>
</comment>
<accession>A0A940S2M6</accession>
<sequence>MATPLEAVQTALAWFQNNVPVGTLARTTYGALAYSTGNNQKVLLIATAGAGANGITGTMIDALQTHLNGNNAGDHAVAGCANTMAPPGVWHMNDAERQLMRTAELAVQEGSSLAPAGALGAIGATRVFCGSCQHFVLPHFTHTAHNRLAWN</sequence>
<keyword evidence="2" id="KW-1185">Reference proteome</keyword>
<dbReference type="RefSeq" id="WP_209359694.1">
    <property type="nucleotide sequence ID" value="NZ_JAGISH010000002.1"/>
</dbReference>
<evidence type="ECO:0000313" key="1">
    <source>
        <dbReference type="EMBL" id="MBP0481835.1"/>
    </source>
</evidence>
<proteinExistence type="predicted"/>
<evidence type="ECO:0000313" key="2">
    <source>
        <dbReference type="Proteomes" id="UP000675940"/>
    </source>
</evidence>
<dbReference type="EMBL" id="JAGISH010000002">
    <property type="protein sequence ID" value="MBP0481835.1"/>
    <property type="molecule type" value="Genomic_DNA"/>
</dbReference>
<protein>
    <submittedName>
        <fullName evidence="1">Uncharacterized protein</fullName>
    </submittedName>
</protein>
<name>A0A940S2M6_9RHOB</name>
<gene>
    <name evidence="1" type="ORF">J5474_04935</name>
</gene>